<dbReference type="EMBL" id="JAPNUD010000002">
    <property type="protein sequence ID" value="MDA0639170.1"/>
    <property type="molecule type" value="Genomic_DNA"/>
</dbReference>
<organism evidence="1 2">
    <name type="scientific">Nonomuraea ferruginea</name>
    <dbReference type="NCBI Taxonomy" id="46174"/>
    <lineage>
        <taxon>Bacteria</taxon>
        <taxon>Bacillati</taxon>
        <taxon>Actinomycetota</taxon>
        <taxon>Actinomycetes</taxon>
        <taxon>Streptosporangiales</taxon>
        <taxon>Streptosporangiaceae</taxon>
        <taxon>Nonomuraea</taxon>
    </lineage>
</organism>
<evidence type="ECO:0000313" key="2">
    <source>
        <dbReference type="Proteomes" id="UP001212498"/>
    </source>
</evidence>
<dbReference type="Proteomes" id="UP001212498">
    <property type="component" value="Unassembled WGS sequence"/>
</dbReference>
<gene>
    <name evidence="1" type="ORF">OUY24_00895</name>
</gene>
<protein>
    <submittedName>
        <fullName evidence="1">Uncharacterized protein</fullName>
    </submittedName>
</protein>
<sequence length="83" mass="8921">MGRSKQMTFALALAVVLSAVGPGVAGYLSARLEGVEAAERRLRVLEAQLEASRQRLIRPMSHSEACARPGEPHWLPELLEAGG</sequence>
<keyword evidence="2" id="KW-1185">Reference proteome</keyword>
<proteinExistence type="predicted"/>
<accession>A0ABT4SQF7</accession>
<dbReference type="RefSeq" id="WP_148036326.1">
    <property type="nucleotide sequence ID" value="NZ_BAABFD010000006.1"/>
</dbReference>
<evidence type="ECO:0000313" key="1">
    <source>
        <dbReference type="EMBL" id="MDA0639170.1"/>
    </source>
</evidence>
<name>A0ABT4SQF7_9ACTN</name>
<reference evidence="1 2" key="1">
    <citation type="submission" date="2022-11" db="EMBL/GenBank/DDBJ databases">
        <title>Nonomuraea corallina sp. nov., a new species of the genus Nonomuraea isolated from sea side sediment in Thai sea.</title>
        <authorList>
            <person name="Ngamcharungchit C."/>
            <person name="Matsumoto A."/>
            <person name="Suriyachadkun C."/>
            <person name="Panbangred W."/>
            <person name="Inahashi Y."/>
            <person name="Intra B."/>
        </authorList>
    </citation>
    <scope>NUCLEOTIDE SEQUENCE [LARGE SCALE GENOMIC DNA]</scope>
    <source>
        <strain evidence="1 2">DSM 43553</strain>
    </source>
</reference>
<comment type="caution">
    <text evidence="1">The sequence shown here is derived from an EMBL/GenBank/DDBJ whole genome shotgun (WGS) entry which is preliminary data.</text>
</comment>